<dbReference type="AlphaFoldDB" id="A0A542SNK2"/>
<evidence type="ECO:0000313" key="1">
    <source>
        <dbReference type="EMBL" id="TQK76148.1"/>
    </source>
</evidence>
<reference evidence="1 2" key="1">
    <citation type="submission" date="2019-06" db="EMBL/GenBank/DDBJ databases">
        <title>Sequencing the genomes of 1000 actinobacteria strains.</title>
        <authorList>
            <person name="Klenk H.-P."/>
        </authorList>
    </citation>
    <scope>NUCLEOTIDE SEQUENCE [LARGE SCALE GENOMIC DNA]</scope>
    <source>
        <strain evidence="1 2">DSM 10596</strain>
    </source>
</reference>
<dbReference type="Proteomes" id="UP000316181">
    <property type="component" value="Unassembled WGS sequence"/>
</dbReference>
<organism evidence="1 2">
    <name type="scientific">Rarobacter incanus</name>
    <dbReference type="NCBI Taxonomy" id="153494"/>
    <lineage>
        <taxon>Bacteria</taxon>
        <taxon>Bacillati</taxon>
        <taxon>Actinomycetota</taxon>
        <taxon>Actinomycetes</taxon>
        <taxon>Micrococcales</taxon>
        <taxon>Rarobacteraceae</taxon>
        <taxon>Rarobacter</taxon>
    </lineage>
</organism>
<keyword evidence="2" id="KW-1185">Reference proteome</keyword>
<dbReference type="RefSeq" id="WP_142111467.1">
    <property type="nucleotide sequence ID" value="NZ_BAAATB010000002.1"/>
</dbReference>
<proteinExistence type="predicted"/>
<protein>
    <recommendedName>
        <fullName evidence="3">FtsK/SpoIIIE family protein</fullName>
    </recommendedName>
</protein>
<comment type="caution">
    <text evidence="1">The sequence shown here is derived from an EMBL/GenBank/DDBJ whole genome shotgun (WGS) entry which is preliminary data.</text>
</comment>
<evidence type="ECO:0000313" key="2">
    <source>
        <dbReference type="Proteomes" id="UP000316181"/>
    </source>
</evidence>
<name>A0A542SNK2_9MICO</name>
<dbReference type="Gene3D" id="3.40.50.300">
    <property type="entry name" value="P-loop containing nucleotide triphosphate hydrolases"/>
    <property type="match status" value="1"/>
</dbReference>
<dbReference type="OrthoDB" id="9821821at2"/>
<accession>A0A542SNK2</accession>
<dbReference type="InterPro" id="IPR027417">
    <property type="entry name" value="P-loop_NTPase"/>
</dbReference>
<gene>
    <name evidence="1" type="ORF">FB389_0806</name>
</gene>
<evidence type="ECO:0008006" key="3">
    <source>
        <dbReference type="Google" id="ProtNLM"/>
    </source>
</evidence>
<sequence length="287" mass="31928">MGIFSRTKKFDLATEMVNGIVATIPRPAFPHAVAEKRRFPLGVAGSTNAVWDTTQRPNLFAVGAGKLGRSTLVRTLAAHGYEFADSWEIRIIHSAKAADNAARTIEYQSEYAARVESYTDNQDFSRKVMALRRLVADRSAHMHTPGSSPLFPILVIIDDLDLFIHPDFSREGYESVEVAHQLYELIPNANAVNIHFAILNKGAALDRIVGSDLAASFMPVSLSSTNERDSLMLFKDYIAARVPSRNYFRERDKSLPPLLGRGVTLLPSGEPAETQFYKTMAEEEVWV</sequence>
<dbReference type="EMBL" id="VFNV01000001">
    <property type="protein sequence ID" value="TQK76148.1"/>
    <property type="molecule type" value="Genomic_DNA"/>
</dbReference>